<keyword evidence="2" id="KW-1185">Reference proteome</keyword>
<dbReference type="RefSeq" id="WP_369460022.1">
    <property type="nucleotide sequence ID" value="NZ_JBGBDC010000004.1"/>
</dbReference>
<reference evidence="1 2" key="1">
    <citation type="journal article" date="2016" name="Int. J. Syst. Evol. Microbiol.">
        <title>Description of Comamonas sediminis sp. nov., isolated from lagoon sediments.</title>
        <authorList>
            <person name="Subhash Y."/>
            <person name="Bang J.J."/>
            <person name="You T.H."/>
            <person name="Lee S.S."/>
        </authorList>
    </citation>
    <scope>NUCLEOTIDE SEQUENCE [LARGE SCALE GENOMIC DNA]</scope>
    <source>
        <strain evidence="1 2">JCM 31169</strain>
    </source>
</reference>
<evidence type="ECO:0000313" key="1">
    <source>
        <dbReference type="EMBL" id="MEY2251598.1"/>
    </source>
</evidence>
<dbReference type="EMBL" id="JBGBDC010000004">
    <property type="protein sequence ID" value="MEY2251598.1"/>
    <property type="molecule type" value="Genomic_DNA"/>
</dbReference>
<proteinExistence type="predicted"/>
<comment type="caution">
    <text evidence="1">The sequence shown here is derived from an EMBL/GenBank/DDBJ whole genome shotgun (WGS) entry which is preliminary data.</text>
</comment>
<gene>
    <name evidence="1" type="ORF">AB7A72_11340</name>
</gene>
<dbReference type="Proteomes" id="UP001562178">
    <property type="component" value="Unassembled WGS sequence"/>
</dbReference>
<name>A0ABV4B2P4_9BURK</name>
<organism evidence="1 2">
    <name type="scientific">Comamonas sediminis</name>
    <dbReference type="NCBI Taxonomy" id="1783360"/>
    <lineage>
        <taxon>Bacteria</taxon>
        <taxon>Pseudomonadati</taxon>
        <taxon>Pseudomonadota</taxon>
        <taxon>Betaproteobacteria</taxon>
        <taxon>Burkholderiales</taxon>
        <taxon>Comamonadaceae</taxon>
        <taxon>Comamonas</taxon>
    </lineage>
</organism>
<sequence>MIKEDDVIRFIEICDEAISKAPVFSTLEDLCVYFKTDQITSYWANNFLGGFLKEQVLNSEGGIFLGKLKSALYRREQLFDLKFKYSFICGTLHYYLGNRETIRLDQKEKWIAITQKIILLSCYINDDQIDVPEKDKIVAANALFLAKNGYEVNISGNTFVLTDKTKESIATKINQLAKEIGGRRIIQHLFKDMRGRMWYRNERYSIPNLAKTNPLPIEGASMPIGYILNISSKHLIETPHNVKAESINYFIDLSTAFISTYDVEVFNAFELNFVDAETLPKYITDAILREVFFSFKQLSPDDCLEYLKNLFSWVDNKYIKEKIQWDLNDFIKIAEILVKPYPHNGITIFYTVESICKATCLNKLTVNKILNSITHKTFEVNENYIIPNDSKKLNLHSKPLIWQKGNKYLMLDPALAGIGLITALMTTLRGVYEDTDSNVGESIEKFLFDFLNKEKIQPTLFSEEYEFKGKSFECDVVIESEKKTIFLESKKKTITAAALSGDPASAIIDLSLSFFSSQKQILTHYLSMLTNKKIEFKNGIILKQREEIDGISISLFDWGMLQNRLISMSILRNFIGKNFSDPEFHDQDKIKRCNKTIDDVTRLRAEIIKISKDQDPIHDFVFLSVPHLLHMIRLSSGKDDFLNNFSTFKRCIISGNDVHGSLDYIQLLKSHKIRND</sequence>
<protein>
    <submittedName>
        <fullName evidence="1">Uncharacterized protein</fullName>
    </submittedName>
</protein>
<accession>A0ABV4B2P4</accession>
<evidence type="ECO:0000313" key="2">
    <source>
        <dbReference type="Proteomes" id="UP001562178"/>
    </source>
</evidence>